<dbReference type="EMBL" id="CAJGYO010000002">
    <property type="protein sequence ID" value="CAD6213523.1"/>
    <property type="molecule type" value="Genomic_DNA"/>
</dbReference>
<name>A0A811MWT4_9POAL</name>
<accession>A0A811MWT4</accession>
<feature type="compositionally biased region" description="Basic and acidic residues" evidence="1">
    <location>
        <begin position="30"/>
        <end position="44"/>
    </location>
</feature>
<comment type="caution">
    <text evidence="2">The sequence shown here is derived from an EMBL/GenBank/DDBJ whole genome shotgun (WGS) entry which is preliminary data.</text>
</comment>
<keyword evidence="3" id="KW-1185">Reference proteome</keyword>
<protein>
    <submittedName>
        <fullName evidence="2">Uncharacterized protein</fullName>
    </submittedName>
</protein>
<dbReference type="AlphaFoldDB" id="A0A811MWT4"/>
<organism evidence="2 3">
    <name type="scientific">Miscanthus lutarioriparius</name>
    <dbReference type="NCBI Taxonomy" id="422564"/>
    <lineage>
        <taxon>Eukaryota</taxon>
        <taxon>Viridiplantae</taxon>
        <taxon>Streptophyta</taxon>
        <taxon>Embryophyta</taxon>
        <taxon>Tracheophyta</taxon>
        <taxon>Spermatophyta</taxon>
        <taxon>Magnoliopsida</taxon>
        <taxon>Liliopsida</taxon>
        <taxon>Poales</taxon>
        <taxon>Poaceae</taxon>
        <taxon>PACMAD clade</taxon>
        <taxon>Panicoideae</taxon>
        <taxon>Andropogonodae</taxon>
        <taxon>Andropogoneae</taxon>
        <taxon>Saccharinae</taxon>
        <taxon>Miscanthus</taxon>
    </lineage>
</organism>
<sequence>MRQRSVQPRRPGLPPRRLMRIEAAFPDLRQPMEVEDMGREEGRKEKSHRAAVAGHFSGHDRGGDGDVCAGSDDEAPMEPSRVAQEATAPKMVV</sequence>
<gene>
    <name evidence="2" type="ORF">NCGR_LOCUS9042</name>
</gene>
<reference evidence="2" key="1">
    <citation type="submission" date="2020-10" db="EMBL/GenBank/DDBJ databases">
        <authorList>
            <person name="Han B."/>
            <person name="Lu T."/>
            <person name="Zhao Q."/>
            <person name="Huang X."/>
            <person name="Zhao Y."/>
        </authorList>
    </citation>
    <scope>NUCLEOTIDE SEQUENCE</scope>
</reference>
<evidence type="ECO:0000313" key="2">
    <source>
        <dbReference type="EMBL" id="CAD6213523.1"/>
    </source>
</evidence>
<evidence type="ECO:0000256" key="1">
    <source>
        <dbReference type="SAM" id="MobiDB-lite"/>
    </source>
</evidence>
<feature type="region of interest" description="Disordered" evidence="1">
    <location>
        <begin position="29"/>
        <end position="93"/>
    </location>
</feature>
<proteinExistence type="predicted"/>
<evidence type="ECO:0000313" key="3">
    <source>
        <dbReference type="Proteomes" id="UP000604825"/>
    </source>
</evidence>
<dbReference type="Proteomes" id="UP000604825">
    <property type="component" value="Unassembled WGS sequence"/>
</dbReference>